<evidence type="ECO:0000256" key="2">
    <source>
        <dbReference type="ARBA" id="ARBA00022525"/>
    </source>
</evidence>
<dbReference type="SUPFAM" id="SSF53474">
    <property type="entry name" value="alpha/beta-Hydrolases"/>
    <property type="match status" value="1"/>
</dbReference>
<evidence type="ECO:0000256" key="1">
    <source>
        <dbReference type="ARBA" id="ARBA00004613"/>
    </source>
</evidence>
<sequence length="713" mass="76724">MSLDVYSKYGVIAEATYAGFDSYEPDDVVEALSQDGITQELAKDFSAKYAVVEQHKNDNVGFAGTLFKDKETGEYIIAFRGTEGFVDVTEDILGIGVQGIAANQIVSMFNWYLMMSAKAGDAVLQYVYTSMEESVEERILSTKFVTAVVDGPLLGKNVTSVGHSLGGQLALLFSRLAGDTVDAVYTYNAPGFDFLVSNSRSEGFIQQLKSMQVKAQGVSTVTDEYVNSDITNLVLEPDWVMRIGDVPNGQVSSYSEATNPATAHSIIGFNESLMVQSLFGVIDQALSLAAAKSIFEGSSIDPESTLEAVLLAFRKIVVGQSIGSNATPIESGNKAAFYNEIDALRELIKEKTLDSGAYTVSNLSAMSADSLYARMKEDIGYRYAAYEKNAFAIIGDGLYQQVTSSKSLNIYDEATGQGGVTLRWLQDRAEYLFYYLRAATTDAKGPLRAEGDVLKFEDVFKYVGSELYVNSGEVPISIIFGGEEGDDISGAEKADRLYGGAGADDIEGGSGFDYIEGGLDNDSMRGGEGNDTIVRMSGDDSLSGGKGSDELLGGLGIDKYIFFSGDGSDVITDTDSGGTISINGKGVPVGIKLSNGADSWESADETISFVLMAGNQGQKDLVINYGLNDKIIIKNFKPGTMGIVLEEREEEEEEEDGQGITVFGDLKPTADKDNYRYDMFGNVIVHPDIPELNRNDILYGSAFTDKLVGLGMV</sequence>
<evidence type="ECO:0000256" key="3">
    <source>
        <dbReference type="ARBA" id="ARBA00022837"/>
    </source>
</evidence>
<dbReference type="PANTHER" id="PTHR38340">
    <property type="entry name" value="S-LAYER PROTEIN"/>
    <property type="match status" value="1"/>
</dbReference>
<dbReference type="Gene3D" id="2.150.10.10">
    <property type="entry name" value="Serralysin-like metalloprotease, C-terminal"/>
    <property type="match status" value="2"/>
</dbReference>
<dbReference type="InterPro" id="IPR018511">
    <property type="entry name" value="Hemolysin-typ_Ca-bd_CS"/>
</dbReference>
<dbReference type="SUPFAM" id="SSF51120">
    <property type="entry name" value="beta-Roll"/>
    <property type="match status" value="1"/>
</dbReference>
<keyword evidence="5" id="KW-1185">Reference proteome</keyword>
<dbReference type="RefSeq" id="WP_304575405.1">
    <property type="nucleotide sequence ID" value="NZ_JAUQOO010000014.1"/>
</dbReference>
<dbReference type="InterPro" id="IPR011049">
    <property type="entry name" value="Serralysin-like_metalloprot_C"/>
</dbReference>
<evidence type="ECO:0000313" key="4">
    <source>
        <dbReference type="EMBL" id="MDO7928702.1"/>
    </source>
</evidence>
<name>A0ABT9CY57_9PSED</name>
<dbReference type="PRINTS" id="PR00313">
    <property type="entry name" value="CABNDNGRPT"/>
</dbReference>
<reference evidence="4 5" key="1">
    <citation type="submission" date="2023-07" db="EMBL/GenBank/DDBJ databases">
        <title>Identification of four novel Pseudomonas species associated with bacterial leaf spot of cucurbits.</title>
        <authorList>
            <person name="Fullem K.R."/>
        </authorList>
    </citation>
    <scope>NUCLEOTIDE SEQUENCE [LARGE SCALE GENOMIC DNA]</scope>
    <source>
        <strain evidence="4 5">KFB 138</strain>
    </source>
</reference>
<dbReference type="Pfam" id="PF00353">
    <property type="entry name" value="HemolysinCabind"/>
    <property type="match status" value="2"/>
</dbReference>
<gene>
    <name evidence="4" type="ORF">Q6A51_18105</name>
</gene>
<keyword evidence="2" id="KW-0964">Secreted</keyword>
<proteinExistence type="predicted"/>
<comment type="subcellular location">
    <subcellularLocation>
        <location evidence="1">Secreted</location>
    </subcellularLocation>
</comment>
<evidence type="ECO:0000313" key="5">
    <source>
        <dbReference type="Proteomes" id="UP001223016"/>
    </source>
</evidence>
<protein>
    <recommendedName>
        <fullName evidence="6">Hemolysin-type calcium-binding repeat-containing protein</fullName>
    </recommendedName>
</protein>
<dbReference type="EMBL" id="JAUQOO010000014">
    <property type="protein sequence ID" value="MDO7928702.1"/>
    <property type="molecule type" value="Genomic_DNA"/>
</dbReference>
<dbReference type="InterPro" id="IPR029058">
    <property type="entry name" value="AB_hydrolase_fold"/>
</dbReference>
<dbReference type="InterPro" id="IPR001343">
    <property type="entry name" value="Hemolysn_Ca-bd"/>
</dbReference>
<accession>A0ABT9CY57</accession>
<comment type="caution">
    <text evidence="4">The sequence shown here is derived from an EMBL/GenBank/DDBJ whole genome shotgun (WGS) entry which is preliminary data.</text>
</comment>
<keyword evidence="3" id="KW-0106">Calcium</keyword>
<dbReference type="InterPro" id="IPR050557">
    <property type="entry name" value="RTX_toxin/Mannuronan_C5-epim"/>
</dbReference>
<dbReference type="Proteomes" id="UP001223016">
    <property type="component" value="Unassembled WGS sequence"/>
</dbReference>
<organism evidence="4 5">
    <name type="scientific">Pseudomonas serbiensis</name>
    <dbReference type="NCBI Taxonomy" id="3064350"/>
    <lineage>
        <taxon>Bacteria</taxon>
        <taxon>Pseudomonadati</taxon>
        <taxon>Pseudomonadota</taxon>
        <taxon>Gammaproteobacteria</taxon>
        <taxon>Pseudomonadales</taxon>
        <taxon>Pseudomonadaceae</taxon>
        <taxon>Pseudomonas</taxon>
    </lineage>
</organism>
<dbReference type="Gene3D" id="3.40.50.1820">
    <property type="entry name" value="alpha/beta hydrolase"/>
    <property type="match status" value="1"/>
</dbReference>
<evidence type="ECO:0008006" key="6">
    <source>
        <dbReference type="Google" id="ProtNLM"/>
    </source>
</evidence>
<dbReference type="PANTHER" id="PTHR38340:SF1">
    <property type="entry name" value="S-LAYER PROTEIN"/>
    <property type="match status" value="1"/>
</dbReference>
<dbReference type="PROSITE" id="PS00330">
    <property type="entry name" value="HEMOLYSIN_CALCIUM"/>
    <property type="match status" value="1"/>
</dbReference>